<keyword evidence="1" id="KW-0813">Transport</keyword>
<evidence type="ECO:0000259" key="8">
    <source>
        <dbReference type="PROSITE" id="PS51485"/>
    </source>
</evidence>
<dbReference type="AlphaFoldDB" id="A0A2K3N5Y1"/>
<feature type="domain" description="Phytocyanin" evidence="8">
    <location>
        <begin position="24"/>
        <end position="126"/>
    </location>
</feature>
<proteinExistence type="predicted"/>
<evidence type="ECO:0000256" key="5">
    <source>
        <dbReference type="ARBA" id="ARBA00023180"/>
    </source>
</evidence>
<evidence type="ECO:0000256" key="1">
    <source>
        <dbReference type="ARBA" id="ARBA00022448"/>
    </source>
</evidence>
<dbReference type="SUPFAM" id="SSF49503">
    <property type="entry name" value="Cupredoxins"/>
    <property type="match status" value="1"/>
</dbReference>
<keyword evidence="5" id="KW-0325">Glycoprotein</keyword>
<protein>
    <submittedName>
        <fullName evidence="9">Mavicyanin-like</fullName>
    </submittedName>
</protein>
<dbReference type="PROSITE" id="PS51485">
    <property type="entry name" value="PHYTOCYANIN"/>
    <property type="match status" value="1"/>
</dbReference>
<feature type="compositionally biased region" description="Low complexity" evidence="6">
    <location>
        <begin position="161"/>
        <end position="202"/>
    </location>
</feature>
<feature type="signal peptide" evidence="7">
    <location>
        <begin position="1"/>
        <end position="23"/>
    </location>
</feature>
<dbReference type="PANTHER" id="PTHR33021:SF339">
    <property type="entry name" value="OS07G0570600 PROTEIN"/>
    <property type="match status" value="1"/>
</dbReference>
<dbReference type="Gene3D" id="2.60.40.420">
    <property type="entry name" value="Cupredoxins - blue copper proteins"/>
    <property type="match status" value="1"/>
</dbReference>
<evidence type="ECO:0000313" key="10">
    <source>
        <dbReference type="Proteomes" id="UP000236291"/>
    </source>
</evidence>
<dbReference type="FunFam" id="2.60.40.420:FF:000003">
    <property type="entry name" value="Blue copper"/>
    <property type="match status" value="1"/>
</dbReference>
<dbReference type="InterPro" id="IPR003245">
    <property type="entry name" value="Phytocyanin_dom"/>
</dbReference>
<dbReference type="InterPro" id="IPR039391">
    <property type="entry name" value="Phytocyanin-like"/>
</dbReference>
<keyword evidence="4" id="KW-0186">Copper</keyword>
<reference evidence="9 10" key="1">
    <citation type="journal article" date="2014" name="Am. J. Bot.">
        <title>Genome assembly and annotation for red clover (Trifolium pratense; Fabaceae).</title>
        <authorList>
            <person name="Istvanek J."/>
            <person name="Jaros M."/>
            <person name="Krenek A."/>
            <person name="Repkova J."/>
        </authorList>
    </citation>
    <scope>NUCLEOTIDE SEQUENCE [LARGE SCALE GENOMIC DNA]</scope>
    <source>
        <strain evidence="10">cv. Tatra</strain>
        <tissue evidence="9">Young leaves</tissue>
    </source>
</reference>
<gene>
    <name evidence="9" type="ORF">L195_g021645</name>
</gene>
<evidence type="ECO:0000313" key="9">
    <source>
        <dbReference type="EMBL" id="PNX98399.1"/>
    </source>
</evidence>
<name>A0A2K3N5Y1_TRIPR</name>
<dbReference type="GO" id="GO:0005886">
    <property type="term" value="C:plasma membrane"/>
    <property type="evidence" value="ECO:0007669"/>
    <property type="project" value="TreeGrafter"/>
</dbReference>
<comment type="caution">
    <text evidence="9">The sequence shown here is derived from an EMBL/GenBank/DDBJ whole genome shotgun (WGS) entry which is preliminary data.</text>
</comment>
<evidence type="ECO:0000256" key="7">
    <source>
        <dbReference type="SAM" id="SignalP"/>
    </source>
</evidence>
<reference evidence="9 10" key="2">
    <citation type="journal article" date="2017" name="Front. Plant Sci.">
        <title>Gene Classification and Mining of Molecular Markers Useful in Red Clover (Trifolium pratense) Breeding.</title>
        <authorList>
            <person name="Istvanek J."/>
            <person name="Dluhosova J."/>
            <person name="Dluhos P."/>
            <person name="Patkova L."/>
            <person name="Nedelnik J."/>
            <person name="Repkova J."/>
        </authorList>
    </citation>
    <scope>NUCLEOTIDE SEQUENCE [LARGE SCALE GENOMIC DNA]</scope>
    <source>
        <strain evidence="10">cv. Tatra</strain>
        <tissue evidence="9">Young leaves</tissue>
    </source>
</reference>
<feature type="chain" id="PRO_5014446764" evidence="7">
    <location>
        <begin position="24"/>
        <end position="225"/>
    </location>
</feature>
<keyword evidence="2" id="KW-0479">Metal-binding</keyword>
<dbReference type="GO" id="GO:0009055">
    <property type="term" value="F:electron transfer activity"/>
    <property type="evidence" value="ECO:0007669"/>
    <property type="project" value="InterPro"/>
</dbReference>
<sequence length="225" mass="23811">MAFVEKALVLLMMIMVAAQVSNAADYKVGDSAGWTTKGDINYKKWAAEKQFKINDTIIFEYNAQFHNVMRVKNHAVYMKCDASAPLETYTTGNDTIKLTHYGHHFFMCGIPGHCQLGQRVDINVPNPAKSPSPPTTSPSAPTKSPSPPTTSPSAPTPPTKSPSAPTTSPTAPAPAKSPSASDSPAPVSNTPSPSPSRSNASPLNVGKGAYGFVGLAITVFAIFYI</sequence>
<feature type="region of interest" description="Disordered" evidence="6">
    <location>
        <begin position="121"/>
        <end position="202"/>
    </location>
</feature>
<dbReference type="Proteomes" id="UP000236291">
    <property type="component" value="Unassembled WGS sequence"/>
</dbReference>
<dbReference type="Pfam" id="PF02298">
    <property type="entry name" value="Cu_bind_like"/>
    <property type="match status" value="1"/>
</dbReference>
<dbReference type="GO" id="GO:0046872">
    <property type="term" value="F:metal ion binding"/>
    <property type="evidence" value="ECO:0007669"/>
    <property type="project" value="UniProtKB-KW"/>
</dbReference>
<dbReference type="InterPro" id="IPR008972">
    <property type="entry name" value="Cupredoxin"/>
</dbReference>
<organism evidence="9 10">
    <name type="scientific">Trifolium pratense</name>
    <name type="common">Red clover</name>
    <dbReference type="NCBI Taxonomy" id="57577"/>
    <lineage>
        <taxon>Eukaryota</taxon>
        <taxon>Viridiplantae</taxon>
        <taxon>Streptophyta</taxon>
        <taxon>Embryophyta</taxon>
        <taxon>Tracheophyta</taxon>
        <taxon>Spermatophyta</taxon>
        <taxon>Magnoliopsida</taxon>
        <taxon>eudicotyledons</taxon>
        <taxon>Gunneridae</taxon>
        <taxon>Pentapetalae</taxon>
        <taxon>rosids</taxon>
        <taxon>fabids</taxon>
        <taxon>Fabales</taxon>
        <taxon>Fabaceae</taxon>
        <taxon>Papilionoideae</taxon>
        <taxon>50 kb inversion clade</taxon>
        <taxon>NPAAA clade</taxon>
        <taxon>Hologalegina</taxon>
        <taxon>IRL clade</taxon>
        <taxon>Trifolieae</taxon>
        <taxon>Trifolium</taxon>
    </lineage>
</organism>
<evidence type="ECO:0000256" key="2">
    <source>
        <dbReference type="ARBA" id="ARBA00022723"/>
    </source>
</evidence>
<dbReference type="PANTHER" id="PTHR33021">
    <property type="entry name" value="BLUE COPPER PROTEIN"/>
    <property type="match status" value="1"/>
</dbReference>
<keyword evidence="7" id="KW-0732">Signal</keyword>
<evidence type="ECO:0000256" key="3">
    <source>
        <dbReference type="ARBA" id="ARBA00022982"/>
    </source>
</evidence>
<evidence type="ECO:0000256" key="4">
    <source>
        <dbReference type="ARBA" id="ARBA00023008"/>
    </source>
</evidence>
<dbReference type="PRINTS" id="PR01217">
    <property type="entry name" value="PRICHEXTENSN"/>
</dbReference>
<accession>A0A2K3N5Y1</accession>
<dbReference type="EMBL" id="ASHM01016595">
    <property type="protein sequence ID" value="PNX98399.1"/>
    <property type="molecule type" value="Genomic_DNA"/>
</dbReference>
<evidence type="ECO:0000256" key="6">
    <source>
        <dbReference type="SAM" id="MobiDB-lite"/>
    </source>
</evidence>
<dbReference type="STRING" id="57577.A0A2K3N5Y1"/>
<keyword evidence="3" id="KW-0249">Electron transport</keyword>
<feature type="compositionally biased region" description="Pro residues" evidence="6">
    <location>
        <begin position="144"/>
        <end position="160"/>
    </location>
</feature>